<dbReference type="EMBL" id="CABFJX010000418">
    <property type="protein sequence ID" value="VTT83254.1"/>
    <property type="molecule type" value="Genomic_DNA"/>
</dbReference>
<comment type="caution">
    <text evidence="1">The sequence shown here is derived from an EMBL/GenBank/DDBJ whole genome shotgun (WGS) entry which is preliminary data.</text>
</comment>
<accession>A0A9Q9S4V8</accession>
<sequence length="137" mass="15632">MKEGKRYKIGLDLLDTRLLWTAFCVRYEFRVTVYSVSNALAACTLTQRPVKCPVKCHSAEAYRANLNSSSTQYIPTFSHIQIVARYPSTLFVSFFQGAMPRQVLKPCPMKGNERQEVSHEASIFGQTLRLGENNHNR</sequence>
<dbReference type="AlphaFoldDB" id="A0A9Q9S4V8"/>
<dbReference type="Proteomes" id="UP000760494">
    <property type="component" value="Unassembled WGS sequence"/>
</dbReference>
<organism evidence="1 2">
    <name type="scientific">Fusarium fujikuroi</name>
    <name type="common">Bakanae and foot rot disease fungus</name>
    <name type="synonym">Gibberella fujikuroi</name>
    <dbReference type="NCBI Taxonomy" id="5127"/>
    <lineage>
        <taxon>Eukaryota</taxon>
        <taxon>Fungi</taxon>
        <taxon>Dikarya</taxon>
        <taxon>Ascomycota</taxon>
        <taxon>Pezizomycotina</taxon>
        <taxon>Sordariomycetes</taxon>
        <taxon>Hypocreomycetidae</taxon>
        <taxon>Hypocreales</taxon>
        <taxon>Nectriaceae</taxon>
        <taxon>Fusarium</taxon>
        <taxon>Fusarium fujikuroi species complex</taxon>
    </lineage>
</organism>
<proteinExistence type="predicted"/>
<gene>
    <name evidence="1" type="ORF">C2S_2964</name>
</gene>
<reference evidence="1" key="1">
    <citation type="submission" date="2019-05" db="EMBL/GenBank/DDBJ databases">
        <authorList>
            <person name="Piombo E."/>
        </authorList>
    </citation>
    <scope>NUCLEOTIDE SEQUENCE</scope>
    <source>
        <strain evidence="1">C2S</strain>
    </source>
</reference>
<evidence type="ECO:0000313" key="2">
    <source>
        <dbReference type="Proteomes" id="UP000760494"/>
    </source>
</evidence>
<protein>
    <submittedName>
        <fullName evidence="1">Uncharacterized protein</fullName>
    </submittedName>
</protein>
<name>A0A9Q9S4V8_FUSFU</name>
<evidence type="ECO:0000313" key="1">
    <source>
        <dbReference type="EMBL" id="VTT83254.1"/>
    </source>
</evidence>